<evidence type="ECO:0000256" key="3">
    <source>
        <dbReference type="ARBA" id="ARBA00022475"/>
    </source>
</evidence>
<dbReference type="GO" id="GO:0016491">
    <property type="term" value="F:oxidoreductase activity"/>
    <property type="evidence" value="ECO:0007669"/>
    <property type="project" value="UniProtKB-KW"/>
</dbReference>
<evidence type="ECO:0000313" key="13">
    <source>
        <dbReference type="EMBL" id="SFV60554.1"/>
    </source>
</evidence>
<sequence length="143" mass="16979">MYNWILWFHVLSFVSWYAAIFYIPRQFVYHVEHKENEGFVEVIKVMEYKLLKYIGVPAMWATIISGSLMIYLTDFELFKTGGWLHAKLLFVAILIAYFFSLEHFRKKLEKGECTKSGKFFRAYNEVPTLLLFLIVAMVVIKPF</sequence>
<evidence type="ECO:0000256" key="12">
    <source>
        <dbReference type="SAM" id="Phobius"/>
    </source>
</evidence>
<keyword evidence="8 13" id="KW-0560">Oxidoreductase</keyword>
<keyword evidence="4" id="KW-0349">Heme</keyword>
<keyword evidence="3" id="KW-1003">Cell membrane</keyword>
<name>A0A1W1C487_9ZZZZ</name>
<evidence type="ECO:0000256" key="4">
    <source>
        <dbReference type="ARBA" id="ARBA00022617"/>
    </source>
</evidence>
<dbReference type="InterPro" id="IPR005265">
    <property type="entry name" value="HemJ-like"/>
</dbReference>
<evidence type="ECO:0000256" key="11">
    <source>
        <dbReference type="ARBA" id="ARBA00023444"/>
    </source>
</evidence>
<feature type="transmembrane region" description="Helical" evidence="12">
    <location>
        <begin position="6"/>
        <end position="24"/>
    </location>
</feature>
<dbReference type="NCBIfam" id="TIGR00701">
    <property type="entry name" value="protoporphyrinogen oxidase HemJ"/>
    <property type="match status" value="1"/>
</dbReference>
<keyword evidence="6" id="KW-0479">Metal-binding</keyword>
<comment type="subcellular location">
    <subcellularLocation>
        <location evidence="2">Cell membrane</location>
        <topology evidence="2">Multi-pass membrane protein</topology>
    </subcellularLocation>
</comment>
<dbReference type="GO" id="GO:0005886">
    <property type="term" value="C:plasma membrane"/>
    <property type="evidence" value="ECO:0007669"/>
    <property type="project" value="UniProtKB-SubCell"/>
</dbReference>
<dbReference type="AlphaFoldDB" id="A0A1W1C487"/>
<dbReference type="PIRSF" id="PIRSF004638">
    <property type="entry name" value="UCP004638"/>
    <property type="match status" value="1"/>
</dbReference>
<feature type="transmembrane region" description="Helical" evidence="12">
    <location>
        <begin position="84"/>
        <end position="101"/>
    </location>
</feature>
<reference evidence="13" key="1">
    <citation type="submission" date="2016-10" db="EMBL/GenBank/DDBJ databases">
        <authorList>
            <person name="de Groot N.N."/>
        </authorList>
    </citation>
    <scope>NUCLEOTIDE SEQUENCE</scope>
</reference>
<keyword evidence="9" id="KW-0408">Iron</keyword>
<gene>
    <name evidence="13" type="ORF">MNB_SM-7-769</name>
</gene>
<organism evidence="13">
    <name type="scientific">hydrothermal vent metagenome</name>
    <dbReference type="NCBI Taxonomy" id="652676"/>
    <lineage>
        <taxon>unclassified sequences</taxon>
        <taxon>metagenomes</taxon>
        <taxon>ecological metagenomes</taxon>
    </lineage>
</organism>
<comment type="cofactor">
    <cofactor evidence="1">
        <name>heme b</name>
        <dbReference type="ChEBI" id="CHEBI:60344"/>
    </cofactor>
</comment>
<dbReference type="PANTHER" id="PTHR40255">
    <property type="entry name" value="UPF0093 MEMBRANE PROTEIN SLR1790"/>
    <property type="match status" value="1"/>
</dbReference>
<dbReference type="EC" id="1.3.-.-" evidence="13"/>
<feature type="transmembrane region" description="Helical" evidence="12">
    <location>
        <begin position="53"/>
        <end position="72"/>
    </location>
</feature>
<evidence type="ECO:0000256" key="8">
    <source>
        <dbReference type="ARBA" id="ARBA00023002"/>
    </source>
</evidence>
<keyword evidence="10 12" id="KW-0472">Membrane</keyword>
<evidence type="ECO:0000256" key="7">
    <source>
        <dbReference type="ARBA" id="ARBA00022989"/>
    </source>
</evidence>
<keyword evidence="7 12" id="KW-1133">Transmembrane helix</keyword>
<evidence type="ECO:0000256" key="9">
    <source>
        <dbReference type="ARBA" id="ARBA00023004"/>
    </source>
</evidence>
<dbReference type="HAMAP" id="MF_02239">
    <property type="entry name" value="HemJ"/>
    <property type="match status" value="1"/>
</dbReference>
<evidence type="ECO:0000256" key="5">
    <source>
        <dbReference type="ARBA" id="ARBA00022692"/>
    </source>
</evidence>
<dbReference type="PANTHER" id="PTHR40255:SF1">
    <property type="entry name" value="PROTOPORPHYRINOGEN IX OXIDASE"/>
    <property type="match status" value="1"/>
</dbReference>
<dbReference type="EMBL" id="FPHB01000048">
    <property type="protein sequence ID" value="SFV60554.1"/>
    <property type="molecule type" value="Genomic_DNA"/>
</dbReference>
<comment type="pathway">
    <text evidence="11">Porphyrin-containing compound metabolism.</text>
</comment>
<proteinExistence type="inferred from homology"/>
<evidence type="ECO:0000256" key="2">
    <source>
        <dbReference type="ARBA" id="ARBA00004651"/>
    </source>
</evidence>
<dbReference type="GO" id="GO:0046872">
    <property type="term" value="F:metal ion binding"/>
    <property type="evidence" value="ECO:0007669"/>
    <property type="project" value="UniProtKB-KW"/>
</dbReference>
<accession>A0A1W1C487</accession>
<feature type="transmembrane region" description="Helical" evidence="12">
    <location>
        <begin position="122"/>
        <end position="140"/>
    </location>
</feature>
<keyword evidence="5 12" id="KW-0812">Transmembrane</keyword>
<evidence type="ECO:0000256" key="1">
    <source>
        <dbReference type="ARBA" id="ARBA00001970"/>
    </source>
</evidence>
<evidence type="ECO:0000256" key="6">
    <source>
        <dbReference type="ARBA" id="ARBA00022723"/>
    </source>
</evidence>
<protein>
    <submittedName>
        <fullName evidence="13">Protoporphyrinogen IX oxidase, novel form, HemJ</fullName>
        <ecNumber evidence="13">1.3.-.-</ecNumber>
    </submittedName>
</protein>
<dbReference type="Pfam" id="PF03653">
    <property type="entry name" value="UPF0093"/>
    <property type="match status" value="1"/>
</dbReference>
<evidence type="ECO:0000256" key="10">
    <source>
        <dbReference type="ARBA" id="ARBA00023136"/>
    </source>
</evidence>